<gene>
    <name evidence="2" type="ORF">Tco_0895675</name>
</gene>
<proteinExistence type="predicted"/>
<comment type="caution">
    <text evidence="2">The sequence shown here is derived from an EMBL/GenBank/DDBJ whole genome shotgun (WGS) entry which is preliminary data.</text>
</comment>
<evidence type="ECO:0008006" key="4">
    <source>
        <dbReference type="Google" id="ProtNLM"/>
    </source>
</evidence>
<evidence type="ECO:0000313" key="2">
    <source>
        <dbReference type="EMBL" id="GJT25738.1"/>
    </source>
</evidence>
<name>A0ABQ5CIH0_9ASTR</name>
<sequence>MERDIKRLKRSRIPLVKVRWNSRRGPEFTWEREDSLKRNTHISSQIRRLHPLQAFISSASSAVTYTSVYTDSEPGRVFWGADEEISDGEPVIPPPFIDITTIGAKGLQSGFRLSISLPPKARLRDFLCHTEGLHHQSPPISLSPPLLQGRALLGAQPPHLHFHHHHPWPQHYYHHLGVQTNQDTSGIASTQALVERYCRTTNTSTTTLPSSSLYIPPPVTIEDDIPESKHHHSKRFRGLFALGSRYEIGESSTARPTGGRGVDYRFVSTVDAEARRQGISEVGKTVWIVEEEQCFPRGWAYLDRMRSGDPSRSFMTHRDQVYDTRFSRCELAEMKASSETDRRPQAQMAETHRIYRANHGSLPARQDQNTPPNNTNLNNMTPESVQAMIDQALQQNSTNGDVGSMKSSNRCWELTRLCPSAATFIDSLQYDNSTESLDRDFASALAVLKPDVSKSRQAQNE</sequence>
<feature type="compositionally biased region" description="Low complexity" evidence="1">
    <location>
        <begin position="369"/>
        <end position="380"/>
    </location>
</feature>
<keyword evidence="3" id="KW-1185">Reference proteome</keyword>
<dbReference type="EMBL" id="BQNB010014235">
    <property type="protein sequence ID" value="GJT25738.1"/>
    <property type="molecule type" value="Genomic_DNA"/>
</dbReference>
<evidence type="ECO:0000313" key="3">
    <source>
        <dbReference type="Proteomes" id="UP001151760"/>
    </source>
</evidence>
<organism evidence="2 3">
    <name type="scientific">Tanacetum coccineum</name>
    <dbReference type="NCBI Taxonomy" id="301880"/>
    <lineage>
        <taxon>Eukaryota</taxon>
        <taxon>Viridiplantae</taxon>
        <taxon>Streptophyta</taxon>
        <taxon>Embryophyta</taxon>
        <taxon>Tracheophyta</taxon>
        <taxon>Spermatophyta</taxon>
        <taxon>Magnoliopsida</taxon>
        <taxon>eudicotyledons</taxon>
        <taxon>Gunneridae</taxon>
        <taxon>Pentapetalae</taxon>
        <taxon>asterids</taxon>
        <taxon>campanulids</taxon>
        <taxon>Asterales</taxon>
        <taxon>Asteraceae</taxon>
        <taxon>Asteroideae</taxon>
        <taxon>Anthemideae</taxon>
        <taxon>Anthemidinae</taxon>
        <taxon>Tanacetum</taxon>
    </lineage>
</organism>
<reference evidence="2" key="1">
    <citation type="journal article" date="2022" name="Int. J. Mol. Sci.">
        <title>Draft Genome of Tanacetum Coccineum: Genomic Comparison of Closely Related Tanacetum-Family Plants.</title>
        <authorList>
            <person name="Yamashiro T."/>
            <person name="Shiraishi A."/>
            <person name="Nakayama K."/>
            <person name="Satake H."/>
        </authorList>
    </citation>
    <scope>NUCLEOTIDE SEQUENCE</scope>
</reference>
<reference evidence="2" key="2">
    <citation type="submission" date="2022-01" db="EMBL/GenBank/DDBJ databases">
        <authorList>
            <person name="Yamashiro T."/>
            <person name="Shiraishi A."/>
            <person name="Satake H."/>
            <person name="Nakayama K."/>
        </authorList>
    </citation>
    <scope>NUCLEOTIDE SEQUENCE</scope>
</reference>
<feature type="region of interest" description="Disordered" evidence="1">
    <location>
        <begin position="361"/>
        <end position="380"/>
    </location>
</feature>
<evidence type="ECO:0000256" key="1">
    <source>
        <dbReference type="SAM" id="MobiDB-lite"/>
    </source>
</evidence>
<dbReference type="Proteomes" id="UP001151760">
    <property type="component" value="Unassembled WGS sequence"/>
</dbReference>
<protein>
    <recommendedName>
        <fullName evidence="4">Reverse transcriptase domain-containing protein</fullName>
    </recommendedName>
</protein>
<accession>A0ABQ5CIH0</accession>